<organism evidence="2 3">
    <name type="scientific">Coprinopsis marcescibilis</name>
    <name type="common">Agaric fungus</name>
    <name type="synonym">Psathyrella marcescibilis</name>
    <dbReference type="NCBI Taxonomy" id="230819"/>
    <lineage>
        <taxon>Eukaryota</taxon>
        <taxon>Fungi</taxon>
        <taxon>Dikarya</taxon>
        <taxon>Basidiomycota</taxon>
        <taxon>Agaricomycotina</taxon>
        <taxon>Agaricomycetes</taxon>
        <taxon>Agaricomycetidae</taxon>
        <taxon>Agaricales</taxon>
        <taxon>Agaricineae</taxon>
        <taxon>Psathyrellaceae</taxon>
        <taxon>Coprinopsis</taxon>
    </lineage>
</organism>
<keyword evidence="3" id="KW-1185">Reference proteome</keyword>
<protein>
    <submittedName>
        <fullName evidence="2">Uncharacterized protein</fullName>
    </submittedName>
</protein>
<name>A0A5C3L5S7_COPMA</name>
<feature type="region of interest" description="Disordered" evidence="1">
    <location>
        <begin position="272"/>
        <end position="291"/>
    </location>
</feature>
<dbReference type="AlphaFoldDB" id="A0A5C3L5S7"/>
<proteinExistence type="predicted"/>
<reference evidence="2 3" key="1">
    <citation type="journal article" date="2019" name="Nat. Ecol. Evol.">
        <title>Megaphylogeny resolves global patterns of mushroom evolution.</title>
        <authorList>
            <person name="Varga T."/>
            <person name="Krizsan K."/>
            <person name="Foldi C."/>
            <person name="Dima B."/>
            <person name="Sanchez-Garcia M."/>
            <person name="Sanchez-Ramirez S."/>
            <person name="Szollosi G.J."/>
            <person name="Szarkandi J.G."/>
            <person name="Papp V."/>
            <person name="Albert L."/>
            <person name="Andreopoulos W."/>
            <person name="Angelini C."/>
            <person name="Antonin V."/>
            <person name="Barry K.W."/>
            <person name="Bougher N.L."/>
            <person name="Buchanan P."/>
            <person name="Buyck B."/>
            <person name="Bense V."/>
            <person name="Catcheside P."/>
            <person name="Chovatia M."/>
            <person name="Cooper J."/>
            <person name="Damon W."/>
            <person name="Desjardin D."/>
            <person name="Finy P."/>
            <person name="Geml J."/>
            <person name="Haridas S."/>
            <person name="Hughes K."/>
            <person name="Justo A."/>
            <person name="Karasinski D."/>
            <person name="Kautmanova I."/>
            <person name="Kiss B."/>
            <person name="Kocsube S."/>
            <person name="Kotiranta H."/>
            <person name="LaButti K.M."/>
            <person name="Lechner B.E."/>
            <person name="Liimatainen K."/>
            <person name="Lipzen A."/>
            <person name="Lukacs Z."/>
            <person name="Mihaltcheva S."/>
            <person name="Morgado L.N."/>
            <person name="Niskanen T."/>
            <person name="Noordeloos M.E."/>
            <person name="Ohm R.A."/>
            <person name="Ortiz-Santana B."/>
            <person name="Ovrebo C."/>
            <person name="Racz N."/>
            <person name="Riley R."/>
            <person name="Savchenko A."/>
            <person name="Shiryaev A."/>
            <person name="Soop K."/>
            <person name="Spirin V."/>
            <person name="Szebenyi C."/>
            <person name="Tomsovsky M."/>
            <person name="Tulloss R.E."/>
            <person name="Uehling J."/>
            <person name="Grigoriev I.V."/>
            <person name="Vagvolgyi C."/>
            <person name="Papp T."/>
            <person name="Martin F.M."/>
            <person name="Miettinen O."/>
            <person name="Hibbett D.S."/>
            <person name="Nagy L.G."/>
        </authorList>
    </citation>
    <scope>NUCLEOTIDE SEQUENCE [LARGE SCALE GENOMIC DNA]</scope>
    <source>
        <strain evidence="2 3">CBS 121175</strain>
    </source>
</reference>
<gene>
    <name evidence="2" type="ORF">FA15DRAFT_692143</name>
</gene>
<dbReference type="EMBL" id="ML210159">
    <property type="protein sequence ID" value="TFK28068.1"/>
    <property type="molecule type" value="Genomic_DNA"/>
</dbReference>
<evidence type="ECO:0000256" key="1">
    <source>
        <dbReference type="SAM" id="MobiDB-lite"/>
    </source>
</evidence>
<sequence>MGPLTPSSQEEVVVKGMEELLQTAFLSLQYQPRTSPPDRIPFAPERAVMYLSTNIPVTVTNKDRCIEVWNANYYRQISVFRVPWFHSTTARTFSESPDFLRLRGDICDWQGGIISVMKAPPAMIDITHSGFEPKSLSKVIGRGGGELPGYCTNGTMRHVTIPAITLPYGLGRFGGSELSTLRPKKAVPCFAGPNSNDTLFDWGQIEAQPLWVPALNSYYSCPFPIDTFKKRGFSTSGLLKVSRASKRQRFYHEHRPKGSKGQLHFGRASTIQKERMDSPHRPSHPKPTKLAVKDGHFSANAKQPTGAPPVLPSLLVMSIIVSQVYRF</sequence>
<evidence type="ECO:0000313" key="2">
    <source>
        <dbReference type="EMBL" id="TFK28068.1"/>
    </source>
</evidence>
<dbReference type="Proteomes" id="UP000307440">
    <property type="component" value="Unassembled WGS sequence"/>
</dbReference>
<accession>A0A5C3L5S7</accession>
<evidence type="ECO:0000313" key="3">
    <source>
        <dbReference type="Proteomes" id="UP000307440"/>
    </source>
</evidence>